<dbReference type="PROSITE" id="PS50082">
    <property type="entry name" value="WD_REPEATS_2"/>
    <property type="match status" value="1"/>
</dbReference>
<sequence>MATTTAPFLYREARLNLDPPYAGSTIGITLPPHNSSFLSRTKAKRVVLTEDLTSSDETAFARRHLAPSEASIFFRRKHPYPRSFQWRILDDRKVLELRSVDLSIDRQHKGEAVLTILLSFPNPIRPFGVAFAEPDERDALNIFVLTTANELYTLNLHKEFFVRPAATEIDVEDWCKTYSPSAFSFRYPYRIVATSAQELLVSLHDGGLLRLTRKAADDGSQWRETFFTEGGWGSTFKSLIPWKGHNTVRFGNLDLEASTAASIALSPDNRHIYTVSLNHTLKAWNLETGRVGVHTDLLGENDRDPQKLQQFYIAAAQPHLMQVVNMEVPHDGDEYYVATYSPKRHQFKFWGIRDADDAELGIHDVHSDFAFIPPIDELMNTTVWNMEEFFIKATPGWRDSEVWIRVRSGPNCRIFGLKFDLFDSQGDLADKWRNNWVAVDSGSLTAEALKSSISFPSEPDPEDSLMHSRSLSEEWLDFLFYPGRFTSATLETSLCVYRRGVGEGVAPLGAAGASSKAALKEQISAAVASRVSIRRRPDSGIDHDQHELDIAAQWQVFYGVVRDLHKRRGETIGLAFDAAEDAPWILLSDYASPVRKCSEIELLRLNHHALITEEPQAERPLFETLRDDMSLDVSKLLYAASEFRRTFPSSFKHELSQAVASEVLQEPSFSVFDRLRAFEARCNLCGQVGDDEFEKLEVVLEELGGFAGVNSGLLQAVFDRLGEDERGRKRKRAVTAYGARTLIRGVQETLELTTDVLLDLLVLVVFMSQELDPADVPFDSCDVFAELVSRLKGITITHWLASTLRADPPRRRRGSLSESDLSPSKQGLSETSAPTVTMFESLFIGDWSDLCFPEEPQSSRITYSIRAWIFCLPLPENYDFFAAGVMSNLLKYENLDLATNFLPFLPQSPWATYLRARYYLAIGDYMLAGTYFKKAAFGSGYFDIHYNDTYGYLSPDEREYFSDGLARYYQHVMNLFDRAKVYSSVVEFGRLALQSFGVNIKKDPTIKTEVLSRLFNALIQTSRFREAHTALTRYSNAILRKAALTSLVKTMVVQSRTADLIALPFASLHSDVDAILAQLCKDTLNVATGPPYHKVLYSYRIARNDFRGAASILYERLQRLHASSIAMRDPKDDSLSHGYLLLINTLASVSPDEAYILAEARVDDPAAAAAHKLGQQAAVPAPQVLKRRILTLEDVRREYQTHLDRVEAMETGRFAFGAAEEMDIV</sequence>
<feature type="domain" description="Nucleoporin nup120-like HEAT repeat" evidence="10">
    <location>
        <begin position="885"/>
        <end position="1052"/>
    </location>
</feature>
<evidence type="ECO:0000313" key="12">
    <source>
        <dbReference type="Proteomes" id="UP000799438"/>
    </source>
</evidence>
<evidence type="ECO:0000256" key="2">
    <source>
        <dbReference type="ARBA" id="ARBA00022448"/>
    </source>
</evidence>
<dbReference type="InterPro" id="IPR001680">
    <property type="entry name" value="WD40_rpt"/>
</dbReference>
<keyword evidence="3 6" id="KW-0853">WD repeat</keyword>
<evidence type="ECO:0000259" key="8">
    <source>
        <dbReference type="Pfam" id="PF11715"/>
    </source>
</evidence>
<evidence type="ECO:0000256" key="3">
    <source>
        <dbReference type="ARBA" id="ARBA00022574"/>
    </source>
</evidence>
<evidence type="ECO:0000256" key="4">
    <source>
        <dbReference type="ARBA" id="ARBA00022737"/>
    </source>
</evidence>
<comment type="subcellular location">
    <subcellularLocation>
        <location evidence="1">Nucleus</location>
    </subcellularLocation>
</comment>
<dbReference type="Pfam" id="PF11715">
    <property type="entry name" value="Beta-prop_Nup120_160"/>
    <property type="match status" value="1"/>
</dbReference>
<dbReference type="InterPro" id="IPR048884">
    <property type="entry name" value="Nup120_helical"/>
</dbReference>
<protein>
    <submittedName>
        <fullName evidence="11">Uncharacterized protein</fullName>
    </submittedName>
</protein>
<feature type="domain" description="Nucleoporin Nup120/160 beta-propeller" evidence="8">
    <location>
        <begin position="82"/>
        <end position="601"/>
    </location>
</feature>
<dbReference type="Gene3D" id="2.130.10.10">
    <property type="entry name" value="YVTN repeat-like/Quinoprotein amine dehydrogenase"/>
    <property type="match status" value="1"/>
</dbReference>
<dbReference type="InterPro" id="IPR015943">
    <property type="entry name" value="WD40/YVTN_repeat-like_dom_sf"/>
</dbReference>
<keyword evidence="12" id="KW-1185">Reference proteome</keyword>
<name>A0A6A6BQS7_9PEZI</name>
<feature type="region of interest" description="Disordered" evidence="7">
    <location>
        <begin position="808"/>
        <end position="832"/>
    </location>
</feature>
<evidence type="ECO:0000259" key="10">
    <source>
        <dbReference type="Pfam" id="PF23300"/>
    </source>
</evidence>
<dbReference type="OrthoDB" id="67716at2759"/>
<dbReference type="InterPro" id="IPR059141">
    <property type="entry name" value="Beta-prop_Nup120_160"/>
</dbReference>
<dbReference type="SUPFAM" id="SSF63829">
    <property type="entry name" value="Calcium-dependent phosphotriesterase"/>
    <property type="match status" value="1"/>
</dbReference>
<evidence type="ECO:0000313" key="11">
    <source>
        <dbReference type="EMBL" id="KAF2145783.1"/>
    </source>
</evidence>
<feature type="domain" description="Nucleoporin Nup120 helical" evidence="9">
    <location>
        <begin position="661"/>
        <end position="787"/>
    </location>
</feature>
<dbReference type="AlphaFoldDB" id="A0A6A6BQS7"/>
<evidence type="ECO:0000259" key="9">
    <source>
        <dbReference type="Pfam" id="PF21486"/>
    </source>
</evidence>
<dbReference type="PROSITE" id="PS00678">
    <property type="entry name" value="WD_REPEATS_1"/>
    <property type="match status" value="1"/>
</dbReference>
<dbReference type="Proteomes" id="UP000799438">
    <property type="component" value="Unassembled WGS sequence"/>
</dbReference>
<evidence type="ECO:0000256" key="1">
    <source>
        <dbReference type="ARBA" id="ARBA00004123"/>
    </source>
</evidence>
<keyword evidence="4" id="KW-0677">Repeat</keyword>
<keyword evidence="5" id="KW-0539">Nucleus</keyword>
<dbReference type="Pfam" id="PF21486">
    <property type="entry name" value="NUP120_helical"/>
    <property type="match status" value="1"/>
</dbReference>
<evidence type="ECO:0000256" key="7">
    <source>
        <dbReference type="SAM" id="MobiDB-lite"/>
    </source>
</evidence>
<dbReference type="GO" id="GO:0017056">
    <property type="term" value="F:structural constituent of nuclear pore"/>
    <property type="evidence" value="ECO:0007669"/>
    <property type="project" value="TreeGrafter"/>
</dbReference>
<dbReference type="PANTHER" id="PTHR21286:SF0">
    <property type="entry name" value="NUCLEAR PORE COMPLEX PROTEIN NUP160"/>
    <property type="match status" value="1"/>
</dbReference>
<dbReference type="PANTHER" id="PTHR21286">
    <property type="entry name" value="NUCLEAR PORE COMPLEX PROTEIN NUP160"/>
    <property type="match status" value="1"/>
</dbReference>
<dbReference type="InterPro" id="IPR021717">
    <property type="entry name" value="Nucleoporin_Nup160"/>
</dbReference>
<keyword evidence="2" id="KW-0813">Transport</keyword>
<dbReference type="GO" id="GO:0005643">
    <property type="term" value="C:nuclear pore"/>
    <property type="evidence" value="ECO:0007669"/>
    <property type="project" value="TreeGrafter"/>
</dbReference>
<evidence type="ECO:0000256" key="6">
    <source>
        <dbReference type="PROSITE-ProRule" id="PRU00221"/>
    </source>
</evidence>
<evidence type="ECO:0000256" key="5">
    <source>
        <dbReference type="ARBA" id="ARBA00023242"/>
    </source>
</evidence>
<accession>A0A6A6BQS7</accession>
<feature type="repeat" description="WD" evidence="6">
    <location>
        <begin position="253"/>
        <end position="290"/>
    </location>
</feature>
<gene>
    <name evidence="11" type="ORF">K452DRAFT_265108</name>
</gene>
<dbReference type="InterPro" id="IPR019775">
    <property type="entry name" value="WD40_repeat_CS"/>
</dbReference>
<dbReference type="Pfam" id="PF23300">
    <property type="entry name" value="HEAT_Nup120"/>
    <property type="match status" value="1"/>
</dbReference>
<dbReference type="EMBL" id="ML995477">
    <property type="protein sequence ID" value="KAF2145783.1"/>
    <property type="molecule type" value="Genomic_DNA"/>
</dbReference>
<dbReference type="InterPro" id="IPR056548">
    <property type="entry name" value="HEAT_Nup120"/>
</dbReference>
<proteinExistence type="predicted"/>
<reference evidence="11" key="1">
    <citation type="journal article" date="2020" name="Stud. Mycol.">
        <title>101 Dothideomycetes genomes: a test case for predicting lifestyles and emergence of pathogens.</title>
        <authorList>
            <person name="Haridas S."/>
            <person name="Albert R."/>
            <person name="Binder M."/>
            <person name="Bloem J."/>
            <person name="Labutti K."/>
            <person name="Salamov A."/>
            <person name="Andreopoulos B."/>
            <person name="Baker S."/>
            <person name="Barry K."/>
            <person name="Bills G."/>
            <person name="Bluhm B."/>
            <person name="Cannon C."/>
            <person name="Castanera R."/>
            <person name="Culley D."/>
            <person name="Daum C."/>
            <person name="Ezra D."/>
            <person name="Gonzalez J."/>
            <person name="Henrissat B."/>
            <person name="Kuo A."/>
            <person name="Liang C."/>
            <person name="Lipzen A."/>
            <person name="Lutzoni F."/>
            <person name="Magnuson J."/>
            <person name="Mondo S."/>
            <person name="Nolan M."/>
            <person name="Ohm R."/>
            <person name="Pangilinan J."/>
            <person name="Park H.-J."/>
            <person name="Ramirez L."/>
            <person name="Alfaro M."/>
            <person name="Sun H."/>
            <person name="Tritt A."/>
            <person name="Yoshinaga Y."/>
            <person name="Zwiers L.-H."/>
            <person name="Turgeon B."/>
            <person name="Goodwin S."/>
            <person name="Spatafora J."/>
            <person name="Crous P."/>
            <person name="Grigoriev I."/>
        </authorList>
    </citation>
    <scope>NUCLEOTIDE SEQUENCE</scope>
    <source>
        <strain evidence="11">CBS 121167</strain>
    </source>
</reference>
<dbReference type="GeneID" id="54296225"/>
<organism evidence="11 12">
    <name type="scientific">Aplosporella prunicola CBS 121167</name>
    <dbReference type="NCBI Taxonomy" id="1176127"/>
    <lineage>
        <taxon>Eukaryota</taxon>
        <taxon>Fungi</taxon>
        <taxon>Dikarya</taxon>
        <taxon>Ascomycota</taxon>
        <taxon>Pezizomycotina</taxon>
        <taxon>Dothideomycetes</taxon>
        <taxon>Dothideomycetes incertae sedis</taxon>
        <taxon>Botryosphaeriales</taxon>
        <taxon>Aplosporellaceae</taxon>
        <taxon>Aplosporella</taxon>
    </lineage>
</organism>
<feature type="compositionally biased region" description="Polar residues" evidence="7">
    <location>
        <begin position="816"/>
        <end position="832"/>
    </location>
</feature>
<dbReference type="RefSeq" id="XP_033401495.1">
    <property type="nucleotide sequence ID" value="XM_033538729.1"/>
</dbReference>